<feature type="region of interest" description="Disordered" evidence="2">
    <location>
        <begin position="774"/>
        <end position="803"/>
    </location>
</feature>
<evidence type="ECO:0000256" key="2">
    <source>
        <dbReference type="SAM" id="MobiDB-lite"/>
    </source>
</evidence>
<dbReference type="InterPro" id="IPR058055">
    <property type="entry name" value="PA-PLA1"/>
</dbReference>
<feature type="region of interest" description="Disordered" evidence="2">
    <location>
        <begin position="1"/>
        <end position="23"/>
    </location>
</feature>
<organism evidence="4">
    <name type="scientific">Callithrix jacchus</name>
    <name type="common">White-tufted-ear marmoset</name>
    <name type="synonym">Simia Jacchus</name>
    <dbReference type="NCBI Taxonomy" id="9483"/>
    <lineage>
        <taxon>Eukaryota</taxon>
        <taxon>Metazoa</taxon>
        <taxon>Chordata</taxon>
        <taxon>Craniata</taxon>
        <taxon>Vertebrata</taxon>
        <taxon>Euteleostomi</taxon>
        <taxon>Mammalia</taxon>
        <taxon>Eutheria</taxon>
        <taxon>Euarchontoglires</taxon>
        <taxon>Primates</taxon>
        <taxon>Haplorrhini</taxon>
        <taxon>Platyrrhini</taxon>
        <taxon>Cebidae</taxon>
        <taxon>Callitrichinae</taxon>
        <taxon>Callithrix</taxon>
        <taxon>Callithrix</taxon>
    </lineage>
</organism>
<reference evidence="4" key="1">
    <citation type="journal article" date="2014" name="Gigascience">
        <title>De novo assembly of the common marmoset transcriptome from NextGen mRNA sequences.</title>
        <authorList>
            <person name="Maudhoo M.D."/>
            <person name="Ren D."/>
            <person name="Gradnigo J.S."/>
            <person name="Gibbs R.M."/>
            <person name="Lubker A.C."/>
            <person name="Moriyama E.N."/>
            <person name="French J.A."/>
            <person name="Norgren R.B.Jr."/>
        </authorList>
    </citation>
    <scope>NUCLEOTIDE SEQUENCE</scope>
    <source>
        <tissue evidence="4">Cerebral cortex</tissue>
    </source>
</reference>
<dbReference type="CTD" id="80821"/>
<dbReference type="RefSeq" id="XP_002753961.1">
    <property type="nucleotide sequence ID" value="XM_002753915.6"/>
</dbReference>
<dbReference type="GO" id="GO:0005737">
    <property type="term" value="C:cytoplasm"/>
    <property type="evidence" value="ECO:0007669"/>
    <property type="project" value="TreeGrafter"/>
</dbReference>
<dbReference type="GO" id="GO:0004620">
    <property type="term" value="F:phospholipase activity"/>
    <property type="evidence" value="ECO:0007669"/>
    <property type="project" value="TreeGrafter"/>
</dbReference>
<dbReference type="PANTHER" id="PTHR23509">
    <property type="entry name" value="PA-PL1 PHOSPHOLIPASE FAMILY"/>
    <property type="match status" value="1"/>
</dbReference>
<feature type="region of interest" description="Disordered" evidence="2">
    <location>
        <begin position="712"/>
        <end position="731"/>
    </location>
</feature>
<dbReference type="Pfam" id="PF02862">
    <property type="entry name" value="DDHD"/>
    <property type="match status" value="1"/>
</dbReference>
<accession>A0A8J8YT74</accession>
<dbReference type="GO" id="GO:0046872">
    <property type="term" value="F:metal ion binding"/>
    <property type="evidence" value="ECO:0007669"/>
    <property type="project" value="InterPro"/>
</dbReference>
<dbReference type="GeneID" id="100397054"/>
<dbReference type="SMART" id="SM01127">
    <property type="entry name" value="DDHD"/>
    <property type="match status" value="1"/>
</dbReference>
<dbReference type="PANTHER" id="PTHR23509:SF32">
    <property type="entry name" value="PHOSPHOLIPASE DDHD1"/>
    <property type="match status" value="1"/>
</dbReference>
<protein>
    <submittedName>
        <fullName evidence="4">Phospholipase DDHD1 isoform b</fullName>
    </submittedName>
</protein>
<dbReference type="EMBL" id="GAMR01005426">
    <property type="protein sequence ID" value="JAB28506.1"/>
    <property type="molecule type" value="mRNA"/>
</dbReference>
<feature type="compositionally biased region" description="Basic and acidic residues" evidence="2">
    <location>
        <begin position="205"/>
        <end position="214"/>
    </location>
</feature>
<evidence type="ECO:0000259" key="3">
    <source>
        <dbReference type="PROSITE" id="PS51043"/>
    </source>
</evidence>
<proteinExistence type="evidence at transcript level"/>
<gene>
    <name evidence="4" type="primary">DDHD1</name>
</gene>
<name>A0A8J8YT74_CALJA</name>
<evidence type="ECO:0000256" key="1">
    <source>
        <dbReference type="ARBA" id="ARBA00038464"/>
    </source>
</evidence>
<evidence type="ECO:0000313" key="4">
    <source>
        <dbReference type="EMBL" id="JAB28506.1"/>
    </source>
</evidence>
<dbReference type="PROSITE" id="PS51043">
    <property type="entry name" value="DDHD"/>
    <property type="match status" value="1"/>
</dbReference>
<dbReference type="OrthoDB" id="431378at2759"/>
<dbReference type="InterPro" id="IPR004177">
    <property type="entry name" value="DDHD_dom"/>
</dbReference>
<comment type="similarity">
    <text evidence="1">Belongs to the PA-PLA1 family.</text>
</comment>
<feature type="region of interest" description="Disordered" evidence="2">
    <location>
        <begin position="99"/>
        <end position="151"/>
    </location>
</feature>
<feature type="compositionally biased region" description="Polar residues" evidence="2">
    <location>
        <begin position="716"/>
        <end position="731"/>
    </location>
</feature>
<feature type="compositionally biased region" description="Basic and acidic residues" evidence="2">
    <location>
        <begin position="782"/>
        <end position="793"/>
    </location>
</feature>
<feature type="domain" description="DDHD" evidence="3">
    <location>
        <begin position="617"/>
        <end position="864"/>
    </location>
</feature>
<dbReference type="AlphaFoldDB" id="A0A8J8YT74"/>
<sequence>MNYPGRGSPRSLEHNGRGGGGAWELGSDAGQAFGGGVCCFEHLPGEDPGDGDVPLALLRGEPGLHLAPGTEDHNHHLALDPCLSDENYDFSSAESGSSLRYYSEGESGGGGGSSLSLHPPQQPPLVPTNSGGGGAAGGGLGERKRTRLGGQAARHRYEIVTELGPEEVRWFYKEDKKTWKPFIGYDSLRIERAFRTLLQVTGVRPQDEDRDGDHVCSPAGQASSSGEDDEDRACGFCQRTAGHEPEMVELVNIEPVCVRGGLYEVDVTQGECYPVYWNQADKIPVMRGQWFIDGTWQPLEEEESNLIEQEHLKCFRGQQMQENFDIEVSKSIDGKDGSGINFSAMHSFKLSRNHVDWHSVDEVYLYSDATTSKIARTVTQKLGFSKASSSGTRLHRGYVEEATLEDKPSQTTHIVFVVHGIGQKMDQGRIIKNTAMMREAARKIEERHFSNHATHVEFLPVEWRSKLTLDGDTVDSITPDKVRGLRDMLNSSAMDIMYYTSPLYRDELVKGLQQELNRLYSLFCSRNPDFEEKGGKVSIVSHSLGCVITYDIMTGWNPVRLYEHLLQKEEELPDERWMSYEERHLLDELYITKRRLKEIEERLHGLKASSVTQTPALKFKVENFFCMGSPLAVFLALRGIRPGNTGSQDHILPREICNRLLNIFHPTDPVAYRLEPLILKHYSNISPVQIHWYNTSNPLPYEHMKPSFLNPAKEPTSISENEGISTIPSPVTSPVLSRRHYGESITNIGKASILGAASIGKGLGGMLFSRFGRSSATQSSETSKDSVEDEKKPIASPPATAMATQALPHSSSGFLDTALELDHRIDFELREGLVESRYWSAVTSHTAYWSSLDVALFLLTFMYKHEHDNDAKPNLDPI</sequence>
<feature type="region of interest" description="Disordered" evidence="2">
    <location>
        <begin position="204"/>
        <end position="231"/>
    </location>
</feature>
<feature type="compositionally biased region" description="Gly residues" evidence="2">
    <location>
        <begin position="130"/>
        <end position="140"/>
    </location>
</feature>